<dbReference type="SMART" id="SM00248">
    <property type="entry name" value="ANK"/>
    <property type="match status" value="4"/>
</dbReference>
<gene>
    <name evidence="3" type="ORF">CGXH109_LOCUS135061</name>
</gene>
<dbReference type="PANTHER" id="PTHR10039:SF14">
    <property type="entry name" value="NACHT DOMAIN-CONTAINING PROTEIN"/>
    <property type="match status" value="1"/>
</dbReference>
<dbReference type="SUPFAM" id="SSF48403">
    <property type="entry name" value="Ankyrin repeat"/>
    <property type="match status" value="1"/>
</dbReference>
<name>A0A9W4WFG3_9PEZI</name>
<protein>
    <recommendedName>
        <fullName evidence="2">NACHT domain-containing protein</fullName>
    </recommendedName>
</protein>
<dbReference type="InterPro" id="IPR027417">
    <property type="entry name" value="P-loop_NTPase"/>
</dbReference>
<dbReference type="Gene3D" id="3.40.50.300">
    <property type="entry name" value="P-loop containing nucleotide triphosphate hydrolases"/>
    <property type="match status" value="1"/>
</dbReference>
<keyword evidence="1" id="KW-0677">Repeat</keyword>
<dbReference type="InterPro" id="IPR056884">
    <property type="entry name" value="NPHP3-like_N"/>
</dbReference>
<evidence type="ECO:0000259" key="2">
    <source>
        <dbReference type="PROSITE" id="PS50837"/>
    </source>
</evidence>
<sequence>MDPIAQIKAGFQRAAEKFTRSVPLRLSSQFTGDTASLPSLKDEIRTIQTELGAKGSMRNMPRLKKFIEAMTQFGLTIEVFVNAHNFVCFIWGPMKFLLVTAKNHLDTFDKLLDMYAQIGDAIPGHLFYKDIIERHPTLKLVLQDYYSDILEFHQEALRVLNRPTWRDLFHATWKTFDARFGPILQSLRSRRELLQSETAYASLDQVHVIRKEISDMREENSRTAKKQAQENHQSRMSLIRNRLRASDYLADQEAAAQIRKESGAGEWLFKEPQYLSWSDTNTVDHSVLYINGIPGAGKTVLVSSVISQLLELYAFKQSTTYSVAYFYFKHGNTEKNTHEGCLKAILTQLIDQDTTASQDFLDELSNQDKGKVGSRESLESLTKKALEEYRVSFLVLDGLDECDQVHAKHTVSWLLSLRNDDRYIGKTTLRMIFSGQRNGLLEKLLESYPAICLESSQHTSDIEKYCLHYGSKIQQKFDLNRELEGKIVSLVTHGAQGMFLYARVVLEYLYHQVSLGKLKKAIKPDVFPKKLENARYERIVTSIFESEHESEREVAKKIISLVVAAKRDLKWREIQSFFCIDDDEWIIDPEERLQLPPKNFAARLWICINVMDERVNQSKSYLLEKKLVDIRSEHARLVSFCTEYLLSPPFSRSSRAEEVRLHARQAYYSLQDYAVAHWYDHLQALRDALKDETAGSGHENPELMQEVRRASHSTQFFLEAYVNSIETREKNDSLTPDTILNRLPSDDVERTTLLDIEERTSWIRQNIERLNDFTYEERVILDDLYGTIPPYKCPKPICSMFSEGFATTHERAQHINRHDRRFLCNFQFCTGQSFGFDSQANLKTHIKNNHEEPQAVLQFPQKERRSKPEYNKDNLLQVVRFEDMDRVVELLDGGADINAVAGGLDDYCTPLWRAVDRSNYKLCELLIERGVNLGKPSSYRPKRTNINKVNTMSSCTPLAHACAKGEIKIAGLILEAYAKSTTFADSGIRIALMKAVVKGHLEIVQLLTSFYDFSQEKDFENGPDDPLSVACERHDSLMVEFLFQNDFKFKNDVDYVAKCLPYPMRFKKKVEERWHKGRVNDQSSAQDCQTHYHIVCRDLESNRLWTTLNRPPDVVLSGDESGY</sequence>
<reference evidence="3" key="1">
    <citation type="submission" date="2022-08" db="EMBL/GenBank/DDBJ databases">
        <authorList>
            <person name="Giroux E."/>
            <person name="Giroux E."/>
        </authorList>
    </citation>
    <scope>NUCLEOTIDE SEQUENCE</scope>
    <source>
        <strain evidence="3">H1091258</strain>
    </source>
</reference>
<dbReference type="InterPro" id="IPR056125">
    <property type="entry name" value="DUF7708"/>
</dbReference>
<dbReference type="AlphaFoldDB" id="A0A9W4WFG3"/>
<dbReference type="Gene3D" id="1.25.40.20">
    <property type="entry name" value="Ankyrin repeat-containing domain"/>
    <property type="match status" value="1"/>
</dbReference>
<evidence type="ECO:0000256" key="1">
    <source>
        <dbReference type="ARBA" id="ARBA00022737"/>
    </source>
</evidence>
<keyword evidence="4" id="KW-1185">Reference proteome</keyword>
<dbReference type="SUPFAM" id="SSF52540">
    <property type="entry name" value="P-loop containing nucleoside triphosphate hydrolases"/>
    <property type="match status" value="1"/>
</dbReference>
<dbReference type="InterPro" id="IPR007111">
    <property type="entry name" value="NACHT_NTPase"/>
</dbReference>
<proteinExistence type="predicted"/>
<accession>A0A9W4WFG3</accession>
<dbReference type="InterPro" id="IPR002110">
    <property type="entry name" value="Ankyrin_rpt"/>
</dbReference>
<dbReference type="Pfam" id="PF24809">
    <property type="entry name" value="DUF7708"/>
    <property type="match status" value="1"/>
</dbReference>
<feature type="domain" description="NACHT" evidence="2">
    <location>
        <begin position="286"/>
        <end position="401"/>
    </location>
</feature>
<comment type="caution">
    <text evidence="3">The sequence shown here is derived from an EMBL/GenBank/DDBJ whole genome shotgun (WGS) entry which is preliminary data.</text>
</comment>
<dbReference type="PANTHER" id="PTHR10039">
    <property type="entry name" value="AMELOGENIN"/>
    <property type="match status" value="1"/>
</dbReference>
<dbReference type="EMBL" id="CAMGZC010001983">
    <property type="protein sequence ID" value="CAI0654147.1"/>
    <property type="molecule type" value="Genomic_DNA"/>
</dbReference>
<dbReference type="PROSITE" id="PS50837">
    <property type="entry name" value="NACHT"/>
    <property type="match status" value="1"/>
</dbReference>
<evidence type="ECO:0000313" key="4">
    <source>
        <dbReference type="Proteomes" id="UP001152533"/>
    </source>
</evidence>
<organism evidence="3 4">
    <name type="scientific">Colletotrichum noveboracense</name>
    <dbReference type="NCBI Taxonomy" id="2664923"/>
    <lineage>
        <taxon>Eukaryota</taxon>
        <taxon>Fungi</taxon>
        <taxon>Dikarya</taxon>
        <taxon>Ascomycota</taxon>
        <taxon>Pezizomycotina</taxon>
        <taxon>Sordariomycetes</taxon>
        <taxon>Hypocreomycetidae</taxon>
        <taxon>Glomerellales</taxon>
        <taxon>Glomerellaceae</taxon>
        <taxon>Colletotrichum</taxon>
        <taxon>Colletotrichum gloeosporioides species complex</taxon>
    </lineage>
</organism>
<evidence type="ECO:0000313" key="3">
    <source>
        <dbReference type="EMBL" id="CAI0654147.1"/>
    </source>
</evidence>
<dbReference type="Proteomes" id="UP001152533">
    <property type="component" value="Unassembled WGS sequence"/>
</dbReference>
<dbReference type="InterPro" id="IPR036770">
    <property type="entry name" value="Ankyrin_rpt-contain_sf"/>
</dbReference>
<dbReference type="Pfam" id="PF24883">
    <property type="entry name" value="NPHP3_N"/>
    <property type="match status" value="1"/>
</dbReference>